<feature type="non-terminal residue" evidence="2">
    <location>
        <position position="1"/>
    </location>
</feature>
<organism evidence="2 3">
    <name type="scientific">Cymbomonas tetramitiformis</name>
    <dbReference type="NCBI Taxonomy" id="36881"/>
    <lineage>
        <taxon>Eukaryota</taxon>
        <taxon>Viridiplantae</taxon>
        <taxon>Chlorophyta</taxon>
        <taxon>Pyramimonadophyceae</taxon>
        <taxon>Pyramimonadales</taxon>
        <taxon>Pyramimonadaceae</taxon>
        <taxon>Cymbomonas</taxon>
    </lineage>
</organism>
<evidence type="ECO:0000313" key="3">
    <source>
        <dbReference type="Proteomes" id="UP001190700"/>
    </source>
</evidence>
<dbReference type="Proteomes" id="UP001190700">
    <property type="component" value="Unassembled WGS sequence"/>
</dbReference>
<dbReference type="EMBL" id="LGRX02021969">
    <property type="protein sequence ID" value="KAK3256106.1"/>
    <property type="molecule type" value="Genomic_DNA"/>
</dbReference>
<sequence>AYTEFSGRMKPLPDWSQDGAIIGMTGGAARVAWRTRPQSSAGAAGPGARVSTAAESAAGVVEVTMWGRECGVGAGVREEHRRGERSRGGGGNDVGAGVRVSTAAESAAGVVEVTMWGRECPAHMQVKEVVSDLQGAGVPVVGVWMQDWTGIRNTSLVERIWWNWVLDEAHYPDWARFLQELDEAGVKILTYVNPFLMKASGPKARALTPDCLEPPPPSCQLQTYP</sequence>
<dbReference type="PANTHER" id="PTHR46959">
    <property type="entry name" value="SULFOQUINOVOSIDASE"/>
    <property type="match status" value="1"/>
</dbReference>
<dbReference type="InterPro" id="IPR052990">
    <property type="entry name" value="Sulfoquinovosidase_GH31"/>
</dbReference>
<feature type="region of interest" description="Disordered" evidence="1">
    <location>
        <begin position="77"/>
        <end position="97"/>
    </location>
</feature>
<dbReference type="AlphaFoldDB" id="A0AAE0FAF0"/>
<evidence type="ECO:0000313" key="2">
    <source>
        <dbReference type="EMBL" id="KAK3256106.1"/>
    </source>
</evidence>
<protein>
    <submittedName>
        <fullName evidence="2">Uncharacterized protein</fullName>
    </submittedName>
</protein>
<dbReference type="PANTHER" id="PTHR46959:SF2">
    <property type="entry name" value="SULFOQUINOVOSIDASE"/>
    <property type="match status" value="1"/>
</dbReference>
<comment type="caution">
    <text evidence="2">The sequence shown here is derived from an EMBL/GenBank/DDBJ whole genome shotgun (WGS) entry which is preliminary data.</text>
</comment>
<evidence type="ECO:0000256" key="1">
    <source>
        <dbReference type="SAM" id="MobiDB-lite"/>
    </source>
</evidence>
<gene>
    <name evidence="2" type="ORF">CYMTET_34742</name>
</gene>
<keyword evidence="3" id="KW-1185">Reference proteome</keyword>
<accession>A0AAE0FAF0</accession>
<reference evidence="2 3" key="1">
    <citation type="journal article" date="2015" name="Genome Biol. Evol.">
        <title>Comparative Genomics of a Bacterivorous Green Alga Reveals Evolutionary Causalities and Consequences of Phago-Mixotrophic Mode of Nutrition.</title>
        <authorList>
            <person name="Burns J.A."/>
            <person name="Paasch A."/>
            <person name="Narechania A."/>
            <person name="Kim E."/>
        </authorList>
    </citation>
    <scope>NUCLEOTIDE SEQUENCE [LARGE SCALE GENOMIC DNA]</scope>
    <source>
        <strain evidence="2 3">PLY_AMNH</strain>
    </source>
</reference>
<dbReference type="Gene3D" id="3.20.20.80">
    <property type="entry name" value="Glycosidases"/>
    <property type="match status" value="1"/>
</dbReference>
<feature type="compositionally biased region" description="Basic and acidic residues" evidence="1">
    <location>
        <begin position="77"/>
        <end position="87"/>
    </location>
</feature>
<name>A0AAE0FAF0_9CHLO</name>
<proteinExistence type="predicted"/>